<reference evidence="1" key="1">
    <citation type="journal article" date="2014" name="Front. Microbiol.">
        <title>High frequency of phylogenetically diverse reductive dehalogenase-homologous genes in deep subseafloor sedimentary metagenomes.</title>
        <authorList>
            <person name="Kawai M."/>
            <person name="Futagami T."/>
            <person name="Toyoda A."/>
            <person name="Takaki Y."/>
            <person name="Nishi S."/>
            <person name="Hori S."/>
            <person name="Arai W."/>
            <person name="Tsubouchi T."/>
            <person name="Morono Y."/>
            <person name="Uchiyama I."/>
            <person name="Ito T."/>
            <person name="Fujiyama A."/>
            <person name="Inagaki F."/>
            <person name="Takami H."/>
        </authorList>
    </citation>
    <scope>NUCLEOTIDE SEQUENCE</scope>
    <source>
        <strain evidence="1">Expedition CK06-06</strain>
    </source>
</reference>
<accession>X1EXE3</accession>
<name>X1EXE3_9ZZZZ</name>
<gene>
    <name evidence="1" type="ORF">S03H2_24394</name>
</gene>
<organism evidence="1">
    <name type="scientific">marine sediment metagenome</name>
    <dbReference type="NCBI Taxonomy" id="412755"/>
    <lineage>
        <taxon>unclassified sequences</taxon>
        <taxon>metagenomes</taxon>
        <taxon>ecological metagenomes</taxon>
    </lineage>
</organism>
<evidence type="ECO:0000313" key="1">
    <source>
        <dbReference type="EMBL" id="GAH38051.1"/>
    </source>
</evidence>
<dbReference type="AlphaFoldDB" id="X1EXE3"/>
<feature type="non-terminal residue" evidence="1">
    <location>
        <position position="1"/>
    </location>
</feature>
<sequence length="125" mass="15167">YFVVDPEFDREDFRQLSEYIEKKGLTHPVFTICIPLPGTDMYEEKKEKVSKNYELFDFYHVVERTKLPKREFYKCFVNLYKRAYSPLRLLKNPRRNTAAFSLSQVRLKLKYLRGLNNLVRNAERF</sequence>
<proteinExistence type="predicted"/>
<protein>
    <recommendedName>
        <fullName evidence="2">DUF4070 domain-containing protein</fullName>
    </recommendedName>
</protein>
<dbReference type="EMBL" id="BARU01013543">
    <property type="protein sequence ID" value="GAH38051.1"/>
    <property type="molecule type" value="Genomic_DNA"/>
</dbReference>
<comment type="caution">
    <text evidence="1">The sequence shown here is derived from an EMBL/GenBank/DDBJ whole genome shotgun (WGS) entry which is preliminary data.</text>
</comment>
<evidence type="ECO:0008006" key="2">
    <source>
        <dbReference type="Google" id="ProtNLM"/>
    </source>
</evidence>